<dbReference type="RefSeq" id="WP_073045978.1">
    <property type="nucleotide sequence ID" value="NZ_FQZL01000004.1"/>
</dbReference>
<evidence type="ECO:0000313" key="3">
    <source>
        <dbReference type="Proteomes" id="UP000184052"/>
    </source>
</evidence>
<accession>A0A1M6AXW9</accession>
<reference evidence="2 3" key="1">
    <citation type="submission" date="2016-11" db="EMBL/GenBank/DDBJ databases">
        <authorList>
            <person name="Jaros S."/>
            <person name="Januszkiewicz K."/>
            <person name="Wedrychowicz H."/>
        </authorList>
    </citation>
    <scope>NUCLEOTIDE SEQUENCE [LARGE SCALE GENOMIC DNA]</scope>
    <source>
        <strain evidence="2 3">DSM 17477</strain>
    </source>
</reference>
<evidence type="ECO:0000313" key="2">
    <source>
        <dbReference type="EMBL" id="SHI41306.1"/>
    </source>
</evidence>
<dbReference type="InterPro" id="IPR013096">
    <property type="entry name" value="Cupin_2"/>
</dbReference>
<dbReference type="AlphaFoldDB" id="A0A1M6AXW9"/>
<dbReference type="STRING" id="1121476.SAMN02745751_00288"/>
<feature type="domain" description="Cupin type-2" evidence="1">
    <location>
        <begin position="41"/>
        <end position="108"/>
    </location>
</feature>
<dbReference type="Pfam" id="PF07883">
    <property type="entry name" value="Cupin_2"/>
    <property type="match status" value="1"/>
</dbReference>
<dbReference type="SUPFAM" id="SSF51182">
    <property type="entry name" value="RmlC-like cupins"/>
    <property type="match status" value="1"/>
</dbReference>
<protein>
    <submittedName>
        <fullName evidence="2">Cupin domain-containing protein</fullName>
    </submittedName>
</protein>
<dbReference type="OrthoDB" id="9814553at2"/>
<organism evidence="2 3">
    <name type="scientific">Dethiosulfatibacter aminovorans DSM 17477</name>
    <dbReference type="NCBI Taxonomy" id="1121476"/>
    <lineage>
        <taxon>Bacteria</taxon>
        <taxon>Bacillati</taxon>
        <taxon>Bacillota</taxon>
        <taxon>Tissierellia</taxon>
        <taxon>Dethiosulfatibacter</taxon>
    </lineage>
</organism>
<proteinExistence type="predicted"/>
<dbReference type="Proteomes" id="UP000184052">
    <property type="component" value="Unassembled WGS sequence"/>
</dbReference>
<dbReference type="CDD" id="cd02222">
    <property type="entry name" value="cupin_TM1459-like"/>
    <property type="match status" value="1"/>
</dbReference>
<name>A0A1M6AXW9_9FIRM</name>
<dbReference type="Gene3D" id="2.60.120.10">
    <property type="entry name" value="Jelly Rolls"/>
    <property type="match status" value="1"/>
</dbReference>
<sequence>MVSSEKNCKIHEISAPGYENIVGKVLVSPADGWEGYVMRIFEVGENGFSGRHSHDYPHIVYVIGGKGTLFLDGTDYPLEKESFMFISPNKEHQLLNAGQDTFKFMCVVPERGHVGFED</sequence>
<evidence type="ECO:0000259" key="1">
    <source>
        <dbReference type="Pfam" id="PF07883"/>
    </source>
</evidence>
<dbReference type="EMBL" id="FQZL01000004">
    <property type="protein sequence ID" value="SHI41306.1"/>
    <property type="molecule type" value="Genomic_DNA"/>
</dbReference>
<keyword evidence="3" id="KW-1185">Reference proteome</keyword>
<dbReference type="InterPro" id="IPR011051">
    <property type="entry name" value="RmlC_Cupin_sf"/>
</dbReference>
<dbReference type="InterPro" id="IPR014710">
    <property type="entry name" value="RmlC-like_jellyroll"/>
</dbReference>
<gene>
    <name evidence="2" type="ORF">SAMN02745751_00288</name>
</gene>